<dbReference type="PANTHER" id="PTHR43345">
    <property type="entry name" value="3-ISOPROPYLMALATE DEHYDRATASE SMALL SUBUNIT 2-RELATED-RELATED"/>
    <property type="match status" value="1"/>
</dbReference>
<dbReference type="InterPro" id="IPR050075">
    <property type="entry name" value="LeuD"/>
</dbReference>
<dbReference type="GO" id="GO:0016836">
    <property type="term" value="F:hydro-lyase activity"/>
    <property type="evidence" value="ECO:0007669"/>
    <property type="project" value="InterPro"/>
</dbReference>
<evidence type="ECO:0000313" key="6">
    <source>
        <dbReference type="Proteomes" id="UP001140076"/>
    </source>
</evidence>
<accession>A0A9X3NIC5</accession>
<evidence type="ECO:0000256" key="4">
    <source>
        <dbReference type="SAM" id="MobiDB-lite"/>
    </source>
</evidence>
<evidence type="ECO:0000313" key="5">
    <source>
        <dbReference type="EMBL" id="MDA0564232.1"/>
    </source>
</evidence>
<dbReference type="RefSeq" id="WP_270071520.1">
    <property type="nucleotide sequence ID" value="NZ_JAJAQC010000009.1"/>
</dbReference>
<keyword evidence="1" id="KW-0456">Lyase</keyword>
<reference evidence="5" key="1">
    <citation type="submission" date="2021-10" db="EMBL/GenBank/DDBJ databases">
        <title>Streptomonospora sp. nov., isolated from mangrove soil.</title>
        <authorList>
            <person name="Chen X."/>
            <person name="Ge X."/>
            <person name="Liu W."/>
        </authorList>
    </citation>
    <scope>NUCLEOTIDE SEQUENCE</scope>
    <source>
        <strain evidence="5">S1-112</strain>
    </source>
</reference>
<dbReference type="NCBIfam" id="TIGR02087">
    <property type="entry name" value="LEUD_arch"/>
    <property type="match status" value="1"/>
</dbReference>
<dbReference type="Proteomes" id="UP001140076">
    <property type="component" value="Unassembled WGS sequence"/>
</dbReference>
<dbReference type="SUPFAM" id="SSF52016">
    <property type="entry name" value="LeuD/IlvD-like"/>
    <property type="match status" value="1"/>
</dbReference>
<comment type="caution">
    <text evidence="5">The sequence shown here is derived from an EMBL/GenBank/DDBJ whole genome shotgun (WGS) entry which is preliminary data.</text>
</comment>
<organism evidence="5 6">
    <name type="scientific">Streptomonospora mangrovi</name>
    <dbReference type="NCBI Taxonomy" id="2883123"/>
    <lineage>
        <taxon>Bacteria</taxon>
        <taxon>Bacillati</taxon>
        <taxon>Actinomycetota</taxon>
        <taxon>Actinomycetes</taxon>
        <taxon>Streptosporangiales</taxon>
        <taxon>Nocardiopsidaceae</taxon>
        <taxon>Streptomonospora</taxon>
    </lineage>
</organism>
<proteinExistence type="predicted"/>
<dbReference type="InterPro" id="IPR011827">
    <property type="entry name" value="LeuD_type2/HacB/DmdB"/>
</dbReference>
<sequence>MSAGNTQNTENTERTENPLPPPDVIRGRVAWIFGDDFDVDLVIGVENIKYYDPDVLRSVCMRRYDPEFADTVRLGDVIVGGRNFGYGHPHYPPLVALRNLGITAVLAESFSPGFWRGETYNGMPLLAVPGISTAVRRWDRVEVDWRRSRVRLVDTGARLAGDPLSDRVVKVIEAGGSLNLLLAEHRAARAAD</sequence>
<name>A0A9X3NIC5_9ACTN</name>
<evidence type="ECO:0000256" key="1">
    <source>
        <dbReference type="ARBA" id="ARBA00023239"/>
    </source>
</evidence>
<keyword evidence="6" id="KW-1185">Reference proteome</keyword>
<dbReference type="InterPro" id="IPR015928">
    <property type="entry name" value="Aconitase/3IPM_dehydase_swvl"/>
</dbReference>
<evidence type="ECO:0000256" key="2">
    <source>
        <dbReference type="ARBA" id="ARBA00031631"/>
    </source>
</evidence>
<feature type="compositionally biased region" description="Low complexity" evidence="4">
    <location>
        <begin position="1"/>
        <end position="10"/>
    </location>
</feature>
<dbReference type="EMBL" id="JAJAQC010000009">
    <property type="protein sequence ID" value="MDA0564232.1"/>
    <property type="molecule type" value="Genomic_DNA"/>
</dbReference>
<feature type="region of interest" description="Disordered" evidence="4">
    <location>
        <begin position="1"/>
        <end position="21"/>
    </location>
</feature>
<evidence type="ECO:0000256" key="3">
    <source>
        <dbReference type="ARBA" id="ARBA00033368"/>
    </source>
</evidence>
<dbReference type="AlphaFoldDB" id="A0A9X3NIC5"/>
<dbReference type="PANTHER" id="PTHR43345:SF2">
    <property type="entry name" value="3-ISOPROPYLMALATE DEHYDRATASE SMALL SUBUNIT 1"/>
    <property type="match status" value="1"/>
</dbReference>
<dbReference type="Gene3D" id="3.20.19.10">
    <property type="entry name" value="Aconitase, domain 4"/>
    <property type="match status" value="1"/>
</dbReference>
<protein>
    <recommendedName>
        <fullName evidence="2">Alpha-IPM isomerase</fullName>
    </recommendedName>
    <alternativeName>
        <fullName evidence="3">Isopropylmalate isomerase</fullName>
    </alternativeName>
</protein>
<gene>
    <name evidence="5" type="ORF">LG943_07825</name>
</gene>